<reference evidence="5 6" key="1">
    <citation type="submission" date="2020-08" db="EMBL/GenBank/DDBJ databases">
        <title>Sequencing the genomes of 1000 actinobacteria strains.</title>
        <authorList>
            <person name="Klenk H.-P."/>
        </authorList>
    </citation>
    <scope>NUCLEOTIDE SEQUENCE [LARGE SCALE GENOMIC DNA]</scope>
    <source>
        <strain evidence="5 6">DSM 41654</strain>
    </source>
</reference>
<comment type="cofactor">
    <cofactor evidence="1">
        <name>FAD</name>
        <dbReference type="ChEBI" id="CHEBI:57692"/>
    </cofactor>
</comment>
<protein>
    <submittedName>
        <fullName evidence="5">2-polyprenyl-6-methoxyphenol hydroxylase-like FAD-dependent oxidoreductase</fullName>
    </submittedName>
</protein>
<dbReference type="InterPro" id="IPR036188">
    <property type="entry name" value="FAD/NAD-bd_sf"/>
</dbReference>
<dbReference type="GO" id="GO:0016709">
    <property type="term" value="F:oxidoreductase activity, acting on paired donors, with incorporation or reduction of molecular oxygen, NAD(P)H as one donor, and incorporation of one atom of oxygen"/>
    <property type="evidence" value="ECO:0007669"/>
    <property type="project" value="UniProtKB-ARBA"/>
</dbReference>
<dbReference type="GO" id="GO:0071949">
    <property type="term" value="F:FAD binding"/>
    <property type="evidence" value="ECO:0007669"/>
    <property type="project" value="InterPro"/>
</dbReference>
<proteinExistence type="predicted"/>
<accession>A0A7W7QYR5</accession>
<dbReference type="EMBL" id="JACHJV010000001">
    <property type="protein sequence ID" value="MBB4921998.1"/>
    <property type="molecule type" value="Genomic_DNA"/>
</dbReference>
<evidence type="ECO:0000256" key="1">
    <source>
        <dbReference type="ARBA" id="ARBA00001974"/>
    </source>
</evidence>
<dbReference type="Gene3D" id="3.50.50.60">
    <property type="entry name" value="FAD/NAD(P)-binding domain"/>
    <property type="match status" value="1"/>
</dbReference>
<dbReference type="Proteomes" id="UP000540506">
    <property type="component" value="Unassembled WGS sequence"/>
</dbReference>
<evidence type="ECO:0000256" key="2">
    <source>
        <dbReference type="ARBA" id="ARBA00022630"/>
    </source>
</evidence>
<dbReference type="Gene3D" id="3.40.30.120">
    <property type="match status" value="1"/>
</dbReference>
<comment type="caution">
    <text evidence="5">The sequence shown here is derived from an EMBL/GenBank/DDBJ whole genome shotgun (WGS) entry which is preliminary data.</text>
</comment>
<gene>
    <name evidence="5" type="ORF">FHR34_000991</name>
</gene>
<dbReference type="PANTHER" id="PTHR43004">
    <property type="entry name" value="TRK SYSTEM POTASSIUM UPTAKE PROTEIN"/>
    <property type="match status" value="1"/>
</dbReference>
<evidence type="ECO:0000259" key="4">
    <source>
        <dbReference type="Pfam" id="PF01494"/>
    </source>
</evidence>
<keyword evidence="6" id="KW-1185">Reference proteome</keyword>
<keyword evidence="2" id="KW-0285">Flavoprotein</keyword>
<evidence type="ECO:0000256" key="3">
    <source>
        <dbReference type="ARBA" id="ARBA00022827"/>
    </source>
</evidence>
<evidence type="ECO:0000313" key="5">
    <source>
        <dbReference type="EMBL" id="MBB4921998.1"/>
    </source>
</evidence>
<dbReference type="Pfam" id="PF01494">
    <property type="entry name" value="FAD_binding_3"/>
    <property type="match status" value="1"/>
</dbReference>
<dbReference type="PANTHER" id="PTHR43004:SF19">
    <property type="entry name" value="BINDING MONOOXYGENASE, PUTATIVE (JCVI)-RELATED"/>
    <property type="match status" value="1"/>
</dbReference>
<dbReference type="AlphaFoldDB" id="A0A7W7QYR5"/>
<sequence length="500" mass="54231">MDTDVLVVGAGPTGLMLAHELRLGGVSTVLVDRLPERSELSRAGGVTPRTMELLDQRGLLEPLLATGDYPMSLGHFAARLLDPGDLDGRLPGRFIPQTVIEKFLADRLADHGLAVRWAHDLIALSADEDGVTATLRHGTTTRTVRSAFLVAADGAHSTVRTLLGIAFPGRPGTDTSVVADVRLRYPRPPRSEPQLGPEPGDIGQSHTVAADGNWAMQFPLGGDLRRLALGGPAHSLPRQTPVTEEEIRAGLRTVYGEAVELAELRYAYRITNAARQVADYRRGRVLLAGDAAHIHLPIGGQGMNTGIQDAVNLGWKLAATVHNWAPRGLLDTYQSERHPVAARVLRTVQAQSLLMDWTGTGGPDLLAARQLFDTLLQLPDTKRYLTTMMAGLDIHYPMPEQPDHPLLGRRAPDLDLATGSGPVRLHELLRTGRGLLIDPTGDPNLAALTHPWKDRVDHLPTTTPTDALLIRPDGHICWAAPSPYPPQHLEPALLHWFGRA</sequence>
<evidence type="ECO:0000313" key="6">
    <source>
        <dbReference type="Proteomes" id="UP000540506"/>
    </source>
</evidence>
<keyword evidence="3" id="KW-0274">FAD</keyword>
<dbReference type="Pfam" id="PF21274">
    <property type="entry name" value="Rng_hyd_C"/>
    <property type="match status" value="1"/>
</dbReference>
<dbReference type="PRINTS" id="PR00420">
    <property type="entry name" value="RNGMNOXGNASE"/>
</dbReference>
<dbReference type="InterPro" id="IPR002938">
    <property type="entry name" value="FAD-bd"/>
</dbReference>
<dbReference type="SUPFAM" id="SSF51905">
    <property type="entry name" value="FAD/NAD(P)-binding domain"/>
    <property type="match status" value="1"/>
</dbReference>
<dbReference type="InterPro" id="IPR050641">
    <property type="entry name" value="RIFMO-like"/>
</dbReference>
<dbReference type="RefSeq" id="WP_184934247.1">
    <property type="nucleotide sequence ID" value="NZ_JACHJV010000001.1"/>
</dbReference>
<organism evidence="5 6">
    <name type="scientific">Kitasatospora kifunensis</name>
    <name type="common">Streptomyces kifunensis</name>
    <dbReference type="NCBI Taxonomy" id="58351"/>
    <lineage>
        <taxon>Bacteria</taxon>
        <taxon>Bacillati</taxon>
        <taxon>Actinomycetota</taxon>
        <taxon>Actinomycetes</taxon>
        <taxon>Kitasatosporales</taxon>
        <taxon>Streptomycetaceae</taxon>
        <taxon>Kitasatospora</taxon>
    </lineage>
</organism>
<feature type="domain" description="FAD-binding" evidence="4">
    <location>
        <begin position="2"/>
        <end position="346"/>
    </location>
</feature>
<name>A0A7W7QYR5_KITKI</name>
<dbReference type="Gene3D" id="3.30.70.2450">
    <property type="match status" value="1"/>
</dbReference>